<dbReference type="EMBL" id="CP061800">
    <property type="protein sequence ID" value="QTA89178.1"/>
    <property type="molecule type" value="Genomic_DNA"/>
</dbReference>
<proteinExistence type="predicted"/>
<protein>
    <submittedName>
        <fullName evidence="1">Uncharacterized protein</fullName>
    </submittedName>
</protein>
<evidence type="ECO:0000313" key="2">
    <source>
        <dbReference type="Proteomes" id="UP000663722"/>
    </source>
</evidence>
<reference evidence="1" key="1">
    <citation type="journal article" date="2021" name="Microb. Physiol.">
        <title>Proteogenomic Insights into the Physiology of Marine, Sulfate-Reducing, Filamentous Desulfonema limicola and Desulfonema magnum.</title>
        <authorList>
            <person name="Schnaars V."/>
            <person name="Wohlbrand L."/>
            <person name="Scheve S."/>
            <person name="Hinrichs C."/>
            <person name="Reinhardt R."/>
            <person name="Rabus R."/>
        </authorList>
    </citation>
    <scope>NUCLEOTIDE SEQUENCE</scope>
    <source>
        <strain evidence="1">4be13</strain>
    </source>
</reference>
<gene>
    <name evidence="1" type="ORF">dnm_052280</name>
</gene>
<keyword evidence="2" id="KW-1185">Reference proteome</keyword>
<name>A0A975BPW2_9BACT</name>
<dbReference type="AlphaFoldDB" id="A0A975BPW2"/>
<organism evidence="1 2">
    <name type="scientific">Desulfonema magnum</name>
    <dbReference type="NCBI Taxonomy" id="45655"/>
    <lineage>
        <taxon>Bacteria</taxon>
        <taxon>Pseudomonadati</taxon>
        <taxon>Thermodesulfobacteriota</taxon>
        <taxon>Desulfobacteria</taxon>
        <taxon>Desulfobacterales</taxon>
        <taxon>Desulfococcaceae</taxon>
        <taxon>Desulfonema</taxon>
    </lineage>
</organism>
<dbReference type="KEGG" id="dmm:dnm_052280"/>
<sequence>MSFFPARIFAYRIQRLKLSDSDLEISADQKTADLPDT</sequence>
<evidence type="ECO:0000313" key="1">
    <source>
        <dbReference type="EMBL" id="QTA89178.1"/>
    </source>
</evidence>
<dbReference type="Proteomes" id="UP000663722">
    <property type="component" value="Chromosome"/>
</dbReference>
<accession>A0A975BPW2</accession>